<evidence type="ECO:0008006" key="4">
    <source>
        <dbReference type="Google" id="ProtNLM"/>
    </source>
</evidence>
<feature type="compositionally biased region" description="Low complexity" evidence="1">
    <location>
        <begin position="43"/>
        <end position="55"/>
    </location>
</feature>
<organism evidence="2 3">
    <name type="scientific">Pseudallescheria apiosperma</name>
    <name type="common">Scedosporium apiospermum</name>
    <dbReference type="NCBI Taxonomy" id="563466"/>
    <lineage>
        <taxon>Eukaryota</taxon>
        <taxon>Fungi</taxon>
        <taxon>Dikarya</taxon>
        <taxon>Ascomycota</taxon>
        <taxon>Pezizomycotina</taxon>
        <taxon>Sordariomycetes</taxon>
        <taxon>Hypocreomycetidae</taxon>
        <taxon>Microascales</taxon>
        <taxon>Microascaceae</taxon>
        <taxon>Scedosporium</taxon>
    </lineage>
</organism>
<keyword evidence="3" id="KW-1185">Reference proteome</keyword>
<protein>
    <recommendedName>
        <fullName evidence="4">Transcription factor domain-containing protein</fullName>
    </recommendedName>
</protein>
<dbReference type="AlphaFoldDB" id="A0A084G0H0"/>
<accession>A0A084G0H0</accession>
<gene>
    <name evidence="2" type="ORF">SAPIO_CDS7985</name>
</gene>
<evidence type="ECO:0000313" key="3">
    <source>
        <dbReference type="Proteomes" id="UP000028545"/>
    </source>
</evidence>
<feature type="compositionally biased region" description="Low complexity" evidence="1">
    <location>
        <begin position="9"/>
        <end position="20"/>
    </location>
</feature>
<dbReference type="VEuPathDB" id="FungiDB:SAPIO_CDS7985"/>
<dbReference type="OMA" id="HVHIDAS"/>
<dbReference type="KEGG" id="sapo:SAPIO_CDS7985"/>
<name>A0A084G0H0_PSEDA</name>
<proteinExistence type="predicted"/>
<sequence length="523" mass="58823">MSLPGNRMLLSPPAAPALSPQDRIVNTRLERQGTVRSPPPEASTTTGPQSQGTTPDIARSQDGSGLGRAESSRPSRHVSSPASPGDLGFTGPEDSGVATPLDITSILSHAVDQVQQHRKKHSFGTKAITLEYVNIPPECAEQLIDNYFTNINGKLLPAMVDRKLIDMIPYLLGTDHVHLDASMLLIYYCILWQGLFFKKAESPENLNKHYARQIFICCRRTIPVWQEEAVRTVTDFIAAMYMTQTATESFDFSLSWEMHKLACEYAQASQLHILDSLEPSAGQPSMSDDDRIGMWDLIQLDLFFRLINNKPAAFSSHLKDWRVNMPRLSIDVPRERDDAVPTMAFLVRSRLTFILISYFQVSETLQDEADVLSAVNSLCEEVDKIFEEWKIEEWLESYKDDDVNAWVLGDLALSGYTSILFMLRKASFPGCNDRRPLLSDNDDMIPRNDLSIPSAMIHDPTAPTAREDLRLLQNVAECVEGLAREGTEFYPPARAFRLVNIEVERRVQEAADAVRTRHAIVLR</sequence>
<feature type="region of interest" description="Disordered" evidence="1">
    <location>
        <begin position="1"/>
        <end position="94"/>
    </location>
</feature>
<dbReference type="Proteomes" id="UP000028545">
    <property type="component" value="Unassembled WGS sequence"/>
</dbReference>
<dbReference type="HOGENOM" id="CLU_026661_1_0_1"/>
<dbReference type="OrthoDB" id="39175at2759"/>
<reference evidence="2 3" key="1">
    <citation type="journal article" date="2014" name="Genome Announc.">
        <title>Draft genome sequence of the pathogenic fungus Scedosporium apiospermum.</title>
        <authorList>
            <person name="Vandeputte P."/>
            <person name="Ghamrawi S."/>
            <person name="Rechenmann M."/>
            <person name="Iltis A."/>
            <person name="Giraud S."/>
            <person name="Fleury M."/>
            <person name="Thornton C."/>
            <person name="Delhaes L."/>
            <person name="Meyer W."/>
            <person name="Papon N."/>
            <person name="Bouchara J.P."/>
        </authorList>
    </citation>
    <scope>NUCLEOTIDE SEQUENCE [LARGE SCALE GENOMIC DNA]</scope>
    <source>
        <strain evidence="2 3">IHEM 14462</strain>
    </source>
</reference>
<dbReference type="RefSeq" id="XP_016640631.1">
    <property type="nucleotide sequence ID" value="XM_016789727.1"/>
</dbReference>
<dbReference type="GeneID" id="27727057"/>
<comment type="caution">
    <text evidence="2">The sequence shown here is derived from an EMBL/GenBank/DDBJ whole genome shotgun (WGS) entry which is preliminary data.</text>
</comment>
<dbReference type="CDD" id="cd12148">
    <property type="entry name" value="fungal_TF_MHR"/>
    <property type="match status" value="1"/>
</dbReference>
<evidence type="ECO:0000256" key="1">
    <source>
        <dbReference type="SAM" id="MobiDB-lite"/>
    </source>
</evidence>
<evidence type="ECO:0000313" key="2">
    <source>
        <dbReference type="EMBL" id="KEZ40832.1"/>
    </source>
</evidence>
<dbReference type="EMBL" id="JOWA01000115">
    <property type="protein sequence ID" value="KEZ40832.1"/>
    <property type="molecule type" value="Genomic_DNA"/>
</dbReference>